<keyword evidence="2" id="KW-1185">Reference proteome</keyword>
<dbReference type="KEGG" id="ghl:GM160_02055"/>
<protein>
    <recommendedName>
        <fullName evidence="3">Tetratricopeptide repeat protein</fullName>
    </recommendedName>
</protein>
<evidence type="ECO:0000313" key="2">
    <source>
        <dbReference type="Proteomes" id="UP000427716"/>
    </source>
</evidence>
<gene>
    <name evidence="1" type="ORF">GM160_02055</name>
</gene>
<proteinExistence type="predicted"/>
<evidence type="ECO:0008006" key="3">
    <source>
        <dbReference type="Google" id="ProtNLM"/>
    </source>
</evidence>
<sequence>MSESWDQNKFNRWQELRKVLKECKREKEYSQVIEVAGKIMDLDKEAPFIRIMTPLFYKEIGVACEKLGDLNGAISNYQLAVDGFNNYRESSELNKPDDWLKDVQSLTKKIERLQSKL</sequence>
<dbReference type="EMBL" id="CP046415">
    <property type="protein sequence ID" value="QGT77770.1"/>
    <property type="molecule type" value="Genomic_DNA"/>
</dbReference>
<dbReference type="RefSeq" id="WP_156227766.1">
    <property type="nucleotide sequence ID" value="NZ_CP046415.1"/>
</dbReference>
<accession>A0A6I6CWR6</accession>
<organism evidence="1 2">
    <name type="scientific">Guyparkeria halophila</name>
    <dbReference type="NCBI Taxonomy" id="47960"/>
    <lineage>
        <taxon>Bacteria</taxon>
        <taxon>Pseudomonadati</taxon>
        <taxon>Pseudomonadota</taxon>
        <taxon>Gammaproteobacteria</taxon>
        <taxon>Chromatiales</taxon>
        <taxon>Thioalkalibacteraceae</taxon>
        <taxon>Guyparkeria</taxon>
    </lineage>
</organism>
<dbReference type="Proteomes" id="UP000427716">
    <property type="component" value="Chromosome"/>
</dbReference>
<dbReference type="AlphaFoldDB" id="A0A6I6CWR6"/>
<reference evidence="1 2" key="1">
    <citation type="submission" date="2019-11" db="EMBL/GenBank/DDBJ databases">
        <authorList>
            <person name="Zhang J."/>
            <person name="Sun C."/>
        </authorList>
    </citation>
    <scope>NUCLEOTIDE SEQUENCE [LARGE SCALE GENOMIC DNA]</scope>
    <source>
        <strain evidence="2">sp2</strain>
    </source>
</reference>
<evidence type="ECO:0000313" key="1">
    <source>
        <dbReference type="EMBL" id="QGT77770.1"/>
    </source>
</evidence>
<name>A0A6I6CWR6_9GAMM</name>